<dbReference type="RefSeq" id="WP_191139836.1">
    <property type="nucleotide sequence ID" value="NZ_JACXAG020000004.1"/>
</dbReference>
<keyword evidence="1" id="KW-0472">Membrane</keyword>
<gene>
    <name evidence="2" type="primary">spoIIIAG</name>
    <name evidence="2" type="ORF">IC620_12860</name>
</gene>
<dbReference type="NCBIfam" id="TIGR02830">
    <property type="entry name" value="spore_III_AG"/>
    <property type="match status" value="1"/>
</dbReference>
<comment type="caution">
    <text evidence="2">The sequence shown here is derived from an EMBL/GenBank/DDBJ whole genome shotgun (WGS) entry which is preliminary data.</text>
</comment>
<evidence type="ECO:0000256" key="1">
    <source>
        <dbReference type="SAM" id="Phobius"/>
    </source>
</evidence>
<sequence>MFQRFFSKDENQGPGEKKKKKLGYLIVLGFIGILVMAFPTFIEKKDHLNEGLQEFHTVEETKATSATGLEQTMKAYEEDYEKELSDILTKIVGVDDVSVVINLDSTDEEVYQIEVQESEQVTTETDKAGGNRQITQHTNDKKTAYYRSDDGEKPVVIKRLKPHVRGVLVVARGVENLQVKAAVIEAIQRTLEVPMHRIAVMPKG</sequence>
<evidence type="ECO:0000313" key="2">
    <source>
        <dbReference type="EMBL" id="MBD1373239.1"/>
    </source>
</evidence>
<proteinExistence type="predicted"/>
<evidence type="ECO:0000313" key="3">
    <source>
        <dbReference type="Proteomes" id="UP000661691"/>
    </source>
</evidence>
<dbReference type="InterPro" id="IPR014195">
    <property type="entry name" value="Spore_III_AG"/>
</dbReference>
<accession>A0A926NGN2</accession>
<dbReference type="AlphaFoldDB" id="A0A926NGN2"/>
<dbReference type="EMBL" id="JACXAH010000020">
    <property type="protein sequence ID" value="MBD1373239.1"/>
    <property type="molecule type" value="Genomic_DNA"/>
</dbReference>
<protein>
    <submittedName>
        <fullName evidence="2">Stage III sporulation protein AG</fullName>
    </submittedName>
</protein>
<feature type="transmembrane region" description="Helical" evidence="1">
    <location>
        <begin position="21"/>
        <end position="42"/>
    </location>
</feature>
<keyword evidence="1" id="KW-0812">Transmembrane</keyword>
<organism evidence="2 3">
    <name type="scientific">Polycladospora coralii</name>
    <dbReference type="NCBI Taxonomy" id="2771432"/>
    <lineage>
        <taxon>Bacteria</taxon>
        <taxon>Bacillati</taxon>
        <taxon>Bacillota</taxon>
        <taxon>Bacilli</taxon>
        <taxon>Bacillales</taxon>
        <taxon>Thermoactinomycetaceae</taxon>
        <taxon>Polycladospora</taxon>
    </lineage>
</organism>
<reference evidence="2" key="1">
    <citation type="submission" date="2020-09" db="EMBL/GenBank/DDBJ databases">
        <title>A novel bacterium of genus Hazenella, isolated from South China Sea.</title>
        <authorList>
            <person name="Huang H."/>
            <person name="Mo K."/>
            <person name="Hu Y."/>
        </authorList>
    </citation>
    <scope>NUCLEOTIDE SEQUENCE</scope>
    <source>
        <strain evidence="2">IB182357</strain>
    </source>
</reference>
<keyword evidence="1" id="KW-1133">Transmembrane helix</keyword>
<keyword evidence="3" id="KW-1185">Reference proteome</keyword>
<dbReference type="Proteomes" id="UP000661691">
    <property type="component" value="Unassembled WGS sequence"/>
</dbReference>
<name>A0A926NGN2_9BACL</name>